<comment type="similarity">
    <text evidence="10">Belongs to the PlsX family.</text>
</comment>
<evidence type="ECO:0000256" key="5">
    <source>
        <dbReference type="ARBA" id="ARBA00023098"/>
    </source>
</evidence>
<dbReference type="AlphaFoldDB" id="A0AAP1RRJ3"/>
<dbReference type="GeneID" id="99676917"/>
<comment type="subcellular location">
    <subcellularLocation>
        <location evidence="10">Cytoplasm</location>
    </subcellularLocation>
    <text evidence="10">Associated with the membrane possibly through PlsY.</text>
</comment>
<evidence type="ECO:0000256" key="3">
    <source>
        <dbReference type="ARBA" id="ARBA00022516"/>
    </source>
</evidence>
<dbReference type="SUPFAM" id="SSF53659">
    <property type="entry name" value="Isocitrate/Isopropylmalate dehydrogenase-like"/>
    <property type="match status" value="1"/>
</dbReference>
<evidence type="ECO:0000256" key="9">
    <source>
        <dbReference type="ARBA" id="ARBA00046608"/>
    </source>
</evidence>
<evidence type="ECO:0000256" key="10">
    <source>
        <dbReference type="HAMAP-Rule" id="MF_00019"/>
    </source>
</evidence>
<dbReference type="HAMAP" id="MF_00019">
    <property type="entry name" value="PlsX"/>
    <property type="match status" value="1"/>
</dbReference>
<evidence type="ECO:0000256" key="8">
    <source>
        <dbReference type="ARBA" id="ARBA00024069"/>
    </source>
</evidence>
<dbReference type="InterPro" id="IPR012281">
    <property type="entry name" value="Phospholipid_synth_PlsX-like"/>
</dbReference>
<dbReference type="Gene3D" id="3.40.718.10">
    <property type="entry name" value="Isopropylmalate Dehydrogenase"/>
    <property type="match status" value="1"/>
</dbReference>
<dbReference type="GO" id="GO:0005737">
    <property type="term" value="C:cytoplasm"/>
    <property type="evidence" value="ECO:0007669"/>
    <property type="project" value="UniProtKB-SubCell"/>
</dbReference>
<keyword evidence="5 10" id="KW-0443">Lipid metabolism</keyword>
<dbReference type="PANTHER" id="PTHR30100">
    <property type="entry name" value="FATTY ACID/PHOSPHOLIPID SYNTHESIS PROTEIN PLSX"/>
    <property type="match status" value="1"/>
</dbReference>
<dbReference type="NCBIfam" id="TIGR00182">
    <property type="entry name" value="plsX"/>
    <property type="match status" value="1"/>
</dbReference>
<name>A0AAP1RRJ3_MAMLE</name>
<comment type="catalytic activity">
    <reaction evidence="1 10">
        <text>a fatty acyl-[ACP] + phosphate = an acyl phosphate + holo-[ACP]</text>
        <dbReference type="Rhea" id="RHEA:42292"/>
        <dbReference type="Rhea" id="RHEA-COMP:9685"/>
        <dbReference type="Rhea" id="RHEA-COMP:14125"/>
        <dbReference type="ChEBI" id="CHEBI:43474"/>
        <dbReference type="ChEBI" id="CHEBI:59918"/>
        <dbReference type="ChEBI" id="CHEBI:64479"/>
        <dbReference type="ChEBI" id="CHEBI:138651"/>
        <dbReference type="EC" id="2.3.1.274"/>
    </reaction>
</comment>
<evidence type="ECO:0000256" key="7">
    <source>
        <dbReference type="ARBA" id="ARBA00023264"/>
    </source>
</evidence>
<evidence type="ECO:0000256" key="6">
    <source>
        <dbReference type="ARBA" id="ARBA00023209"/>
    </source>
</evidence>
<dbReference type="Proteomes" id="UP001223261">
    <property type="component" value="Chromosome"/>
</dbReference>
<comment type="subunit">
    <text evidence="9 10">Homodimer. Probably interacts with PlsY.</text>
</comment>
<keyword evidence="4 10" id="KW-0808">Transferase</keyword>
<evidence type="ECO:0000313" key="11">
    <source>
        <dbReference type="EMBL" id="WHI61179.1"/>
    </source>
</evidence>
<dbReference type="PIRSF" id="PIRSF002465">
    <property type="entry name" value="Phsphlp_syn_PlsX"/>
    <property type="match status" value="1"/>
</dbReference>
<accession>A0AAP1RRJ3</accession>
<evidence type="ECO:0000313" key="12">
    <source>
        <dbReference type="Proteomes" id="UP001223261"/>
    </source>
</evidence>
<evidence type="ECO:0000256" key="1">
    <source>
        <dbReference type="ARBA" id="ARBA00001232"/>
    </source>
</evidence>
<dbReference type="GO" id="GO:0006633">
    <property type="term" value="P:fatty acid biosynthetic process"/>
    <property type="evidence" value="ECO:0007669"/>
    <property type="project" value="UniProtKB-UniRule"/>
</dbReference>
<comment type="function">
    <text evidence="10">Catalyzes the reversible formation of acyl-phosphate (acyl-PO(4)) from acyl-[acyl-carrier-protein] (acyl-ACP). This enzyme utilizes acyl-ACP as fatty acyl donor, but not acyl-CoA.</text>
</comment>
<dbReference type="RefSeq" id="WP_064204048.1">
    <property type="nucleotide sequence ID" value="NZ_CABIVY010000002.1"/>
</dbReference>
<reference evidence="11" key="1">
    <citation type="journal article" date="2023" name="Antibiotics">
        <title>Prevalence and Molecular Characterization of Methicillin-Resistant Staphylococci (MRS) and Mammaliicocci (MRM) in Dromedary Camels from Algeria: First Detection of SCCmec-mecC Hybrid in Methicillin-Resistant Mammaliicoccus lentus.</title>
        <authorList>
            <person name="Belhout C."/>
            <person name="Boyen F."/>
            <person name="Vereecke N."/>
            <person name="Theuns S."/>
            <person name="Taibi N."/>
            <person name="Stegger M."/>
            <person name="de la Fe-Rodriguez P.Y."/>
            <person name="Bouayad L."/>
            <person name="Elgroud R."/>
            <person name="Butaye P."/>
        </authorList>
    </citation>
    <scope>NUCLEOTIDE SEQUENCE</scope>
    <source>
        <strain evidence="11">7048</strain>
    </source>
</reference>
<keyword evidence="2 10" id="KW-0963">Cytoplasm</keyword>
<keyword evidence="3 10" id="KW-0444">Lipid biosynthesis</keyword>
<dbReference type="EMBL" id="CP118848">
    <property type="protein sequence ID" value="WHI61179.1"/>
    <property type="molecule type" value="Genomic_DNA"/>
</dbReference>
<evidence type="ECO:0000256" key="4">
    <source>
        <dbReference type="ARBA" id="ARBA00022679"/>
    </source>
</evidence>
<dbReference type="EC" id="2.3.1.274" evidence="8 10"/>
<sequence length="328" mass="35774">MVKIAVDMMGGDEAPDIVIEAVKNAVNDFPDLEILLFGDEKKYNFEHERITFTHTDEKITMDDEPVRAIKRKKNASMVLMAQAVKEGKAEGCVSAGNTGALMSSGLFIVGRIKGIERPALVATFPTVTGKGFVFLDIGANSDAKPEHLVQYAKMGEIYAKQVRSIDNPSLALLNIGTEESKGNQQTKKTYQLLKQESFDNFIGNVESKSLLLDACDVVVADGYSGNMVLKTIEGTASAIFKMMKEAMFSSTKNKLAALTLKKDINKIRDKMDYAEYGGSVLLGLNGVVVKAHGSSNERAFYNAIRQAKLAADTKIVDKMRKAVGDVIE</sequence>
<dbReference type="GO" id="GO:0008654">
    <property type="term" value="P:phospholipid biosynthetic process"/>
    <property type="evidence" value="ECO:0007669"/>
    <property type="project" value="UniProtKB-KW"/>
</dbReference>
<keyword evidence="7 10" id="KW-1208">Phospholipid metabolism</keyword>
<protein>
    <recommendedName>
        <fullName evidence="8 10">Phosphate acyltransferase</fullName>
        <ecNumber evidence="8 10">2.3.1.274</ecNumber>
    </recommendedName>
    <alternativeName>
        <fullName evidence="10">Acyl-ACP phosphotransacylase</fullName>
    </alternativeName>
    <alternativeName>
        <fullName evidence="10">Acyl-[acyl-carrier-protein]--phosphate acyltransferase</fullName>
    </alternativeName>
    <alternativeName>
        <fullName evidence="10">Phosphate-acyl-ACP acyltransferase</fullName>
    </alternativeName>
</protein>
<evidence type="ECO:0000256" key="2">
    <source>
        <dbReference type="ARBA" id="ARBA00022490"/>
    </source>
</evidence>
<keyword evidence="6 10" id="KW-0594">Phospholipid biosynthesis</keyword>
<dbReference type="PANTHER" id="PTHR30100:SF1">
    <property type="entry name" value="PHOSPHATE ACYLTRANSFERASE"/>
    <property type="match status" value="1"/>
</dbReference>
<dbReference type="InterPro" id="IPR003664">
    <property type="entry name" value="FA_synthesis"/>
</dbReference>
<gene>
    <name evidence="10 11" type="primary">plsX</name>
    <name evidence="11" type="ORF">PYH69_05995</name>
</gene>
<dbReference type="GO" id="GO:0043811">
    <property type="term" value="F:phosphate:acyl-[acyl carrier protein] acyltransferase activity"/>
    <property type="evidence" value="ECO:0007669"/>
    <property type="project" value="UniProtKB-UniRule"/>
</dbReference>
<comment type="pathway">
    <text evidence="10">Lipid metabolism; phospholipid metabolism.</text>
</comment>
<dbReference type="Pfam" id="PF02504">
    <property type="entry name" value="FA_synthesis"/>
    <property type="match status" value="1"/>
</dbReference>
<keyword evidence="11" id="KW-0012">Acyltransferase</keyword>
<organism evidence="11 12">
    <name type="scientific">Mammaliicoccus lentus</name>
    <name type="common">Staphylococcus lentus</name>
    <dbReference type="NCBI Taxonomy" id="42858"/>
    <lineage>
        <taxon>Bacteria</taxon>
        <taxon>Bacillati</taxon>
        <taxon>Bacillota</taxon>
        <taxon>Bacilli</taxon>
        <taxon>Bacillales</taxon>
        <taxon>Staphylococcaceae</taxon>
        <taxon>Mammaliicoccus</taxon>
    </lineage>
</organism>
<proteinExistence type="inferred from homology"/>